<organism evidence="2 3">
    <name type="scientific">Pristionchus entomophagus</name>
    <dbReference type="NCBI Taxonomy" id="358040"/>
    <lineage>
        <taxon>Eukaryota</taxon>
        <taxon>Metazoa</taxon>
        <taxon>Ecdysozoa</taxon>
        <taxon>Nematoda</taxon>
        <taxon>Chromadorea</taxon>
        <taxon>Rhabditida</taxon>
        <taxon>Rhabditina</taxon>
        <taxon>Diplogasteromorpha</taxon>
        <taxon>Diplogasteroidea</taxon>
        <taxon>Neodiplogasteridae</taxon>
        <taxon>Pristionchus</taxon>
    </lineage>
</organism>
<comment type="caution">
    <text evidence="2">The sequence shown here is derived from an EMBL/GenBank/DDBJ whole genome shotgun (WGS) entry which is preliminary data.</text>
</comment>
<evidence type="ECO:0000313" key="3">
    <source>
        <dbReference type="Proteomes" id="UP001432027"/>
    </source>
</evidence>
<evidence type="ECO:0008006" key="4">
    <source>
        <dbReference type="Google" id="ProtNLM"/>
    </source>
</evidence>
<feature type="chain" id="PRO_5043416930" description="Activin types I and II receptor domain-containing protein" evidence="1">
    <location>
        <begin position="20"/>
        <end position="148"/>
    </location>
</feature>
<keyword evidence="3" id="KW-1185">Reference proteome</keyword>
<gene>
    <name evidence="2" type="ORF">PENTCL1PPCAC_15883</name>
</gene>
<evidence type="ECO:0000256" key="1">
    <source>
        <dbReference type="SAM" id="SignalP"/>
    </source>
</evidence>
<accession>A0AAV5THL2</accession>
<dbReference type="Proteomes" id="UP001432027">
    <property type="component" value="Unassembled WGS sequence"/>
</dbReference>
<sequence>MRSLPVLFLVLALLPLSTALKCDMKGWGPEGLKVDTDCSNARHCYLFQVAGTFQLDCDEQTTGGNHRCTAPGCTTDTALVGDATDVAKGKGTLCCCDTDKCDLISLLPTTLVPVPTTPDPDPTTSASGPVGLMLLPLAAVAAMAAAAR</sequence>
<dbReference type="PANTHER" id="PTHR34721">
    <property type="entry name" value="PROTEIN CBG09734"/>
    <property type="match status" value="1"/>
</dbReference>
<name>A0AAV5THL2_9BILA</name>
<evidence type="ECO:0000313" key="2">
    <source>
        <dbReference type="EMBL" id="GMS93708.1"/>
    </source>
</evidence>
<feature type="signal peptide" evidence="1">
    <location>
        <begin position="1"/>
        <end position="19"/>
    </location>
</feature>
<dbReference type="EMBL" id="BTSX01000004">
    <property type="protein sequence ID" value="GMS93708.1"/>
    <property type="molecule type" value="Genomic_DNA"/>
</dbReference>
<reference evidence="2" key="1">
    <citation type="submission" date="2023-10" db="EMBL/GenBank/DDBJ databases">
        <title>Genome assembly of Pristionchus species.</title>
        <authorList>
            <person name="Yoshida K."/>
            <person name="Sommer R.J."/>
        </authorList>
    </citation>
    <scope>NUCLEOTIDE SEQUENCE</scope>
    <source>
        <strain evidence="2">RS0144</strain>
    </source>
</reference>
<proteinExistence type="predicted"/>
<protein>
    <recommendedName>
        <fullName evidence="4">Activin types I and II receptor domain-containing protein</fullName>
    </recommendedName>
</protein>
<dbReference type="AlphaFoldDB" id="A0AAV5THL2"/>
<dbReference type="PANTHER" id="PTHR34721:SF3">
    <property type="entry name" value="ACTIVIN_RECP DOMAIN-CONTAINING PROTEIN-RELATED"/>
    <property type="match status" value="1"/>
</dbReference>
<keyword evidence="1" id="KW-0732">Signal</keyword>